<comment type="caution">
    <text evidence="2">The sequence shown here is derived from an EMBL/GenBank/DDBJ whole genome shotgun (WGS) entry which is preliminary data.</text>
</comment>
<feature type="transmembrane region" description="Helical" evidence="1">
    <location>
        <begin position="53"/>
        <end position="72"/>
    </location>
</feature>
<feature type="transmembrane region" description="Helical" evidence="1">
    <location>
        <begin position="78"/>
        <end position="97"/>
    </location>
</feature>
<keyword evidence="1" id="KW-0812">Transmembrane</keyword>
<evidence type="ECO:0000313" key="2">
    <source>
        <dbReference type="EMBL" id="MCV2865566.1"/>
    </source>
</evidence>
<dbReference type="EMBL" id="JAOWLA010000011">
    <property type="protein sequence ID" value="MCV2865566.1"/>
    <property type="molecule type" value="Genomic_DNA"/>
</dbReference>
<gene>
    <name evidence="2" type="ORF">OE647_12610</name>
</gene>
<protein>
    <recommendedName>
        <fullName evidence="4">DUF2029 domain-containing protein</fullName>
    </recommendedName>
</protein>
<feature type="transmembrane region" description="Helical" evidence="1">
    <location>
        <begin position="26"/>
        <end position="46"/>
    </location>
</feature>
<organism evidence="2 3">
    <name type="scientific">Albidovulum sediminicola</name>
    <dbReference type="NCBI Taxonomy" id="2984331"/>
    <lineage>
        <taxon>Bacteria</taxon>
        <taxon>Pseudomonadati</taxon>
        <taxon>Pseudomonadota</taxon>
        <taxon>Alphaproteobacteria</taxon>
        <taxon>Rhodobacterales</taxon>
        <taxon>Paracoccaceae</taxon>
        <taxon>Albidovulum</taxon>
    </lineage>
</organism>
<feature type="transmembrane region" description="Helical" evidence="1">
    <location>
        <begin position="222"/>
        <end position="245"/>
    </location>
</feature>
<feature type="transmembrane region" description="Helical" evidence="1">
    <location>
        <begin position="252"/>
        <end position="269"/>
    </location>
</feature>
<sequence length="522" mass="55916">MHEGDAIHLADIVLRTARGEWPHIDFMTPLGVLSIAPIAAFIPLGFGVGHAILLAQILVAVLVAPFAIRAAATRLRGGLVYAFVGYVLILCLALVHGGDTSTASISMHYNRWAWAVSYVILLQVLIAPRDPLHQGVEGLSLGLGLAALALIKVTYFVAFAPVIAVALIARRWWRAMLVAIVTGLAVALILTLLAGPAFWLAYLSDLITVATSSVREEPGDKFTEVLGGTGYLAVNMALVGVVILVRKAGHMTEGMLLLLLYVPFAYVVYQNYGNDPQWIVLTLICLFTLWPQGGDQRFFGLKLAQWALVVAGVLGGSGYASVHNLVMSPVRHLTLPAKGMRPLLGLESQHDLLANRNRMVALRANVPIDGPEWEVASLAADAEEAKSEAEKKTILPGGEVLADCSLQGGFTTWLAAAASDLERNGYAGKAVVAADLYGAFWLYGDLAPVRGAAPWYYGKVSGLAQADYLLVPLCPVSGTARHAFLDDMEKQGWTATEVLRTPLYILMETTAMVNAGNAKDAK</sequence>
<dbReference type="Proteomes" id="UP001652503">
    <property type="component" value="Unassembled WGS sequence"/>
</dbReference>
<feature type="transmembrane region" description="Helical" evidence="1">
    <location>
        <begin position="109"/>
        <end position="127"/>
    </location>
</feature>
<keyword evidence="1" id="KW-1133">Transmembrane helix</keyword>
<evidence type="ECO:0008006" key="4">
    <source>
        <dbReference type="Google" id="ProtNLM"/>
    </source>
</evidence>
<keyword evidence="3" id="KW-1185">Reference proteome</keyword>
<feature type="transmembrane region" description="Helical" evidence="1">
    <location>
        <begin position="303"/>
        <end position="322"/>
    </location>
</feature>
<feature type="transmembrane region" description="Helical" evidence="1">
    <location>
        <begin position="139"/>
        <end position="169"/>
    </location>
</feature>
<proteinExistence type="predicted"/>
<keyword evidence="1" id="KW-0472">Membrane</keyword>
<evidence type="ECO:0000313" key="3">
    <source>
        <dbReference type="Proteomes" id="UP001652503"/>
    </source>
</evidence>
<reference evidence="2 3" key="1">
    <citation type="submission" date="2022-10" db="EMBL/GenBank/DDBJ databases">
        <title>Defluviimonas sp. nov., isolated from ocean surface water.</title>
        <authorList>
            <person name="He W."/>
            <person name="Wang L."/>
            <person name="Zhang D.-F."/>
        </authorList>
    </citation>
    <scope>NUCLEOTIDE SEQUENCE [LARGE SCALE GENOMIC DNA]</scope>
    <source>
        <strain evidence="2 3">WL0075</strain>
    </source>
</reference>
<evidence type="ECO:0000256" key="1">
    <source>
        <dbReference type="SAM" id="Phobius"/>
    </source>
</evidence>
<accession>A0ABT2Z370</accession>
<feature type="transmembrane region" description="Helical" evidence="1">
    <location>
        <begin position="176"/>
        <end position="202"/>
    </location>
</feature>
<name>A0ABT2Z370_9RHOB</name>